<dbReference type="EMBL" id="JABKAV010000022">
    <property type="protein sequence ID" value="NVO85138.1"/>
    <property type="molecule type" value="Genomic_DNA"/>
</dbReference>
<accession>A0ABX2Q2S0</accession>
<feature type="transmembrane region" description="Helical" evidence="1">
    <location>
        <begin position="6"/>
        <end position="34"/>
    </location>
</feature>
<keyword evidence="1" id="KW-1133">Transmembrane helix</keyword>
<keyword evidence="1" id="KW-0472">Membrane</keyword>
<evidence type="ECO:0008006" key="4">
    <source>
        <dbReference type="Google" id="ProtNLM"/>
    </source>
</evidence>
<name>A0ABX2Q2S0_9BACT</name>
<protein>
    <recommendedName>
        <fullName evidence="4">DUF2975 domain-containing protein</fullName>
    </recommendedName>
</protein>
<feature type="transmembrane region" description="Helical" evidence="1">
    <location>
        <begin position="87"/>
        <end position="109"/>
    </location>
</feature>
<keyword evidence="3" id="KW-1185">Reference proteome</keyword>
<evidence type="ECO:0000313" key="2">
    <source>
        <dbReference type="EMBL" id="NVO85138.1"/>
    </source>
</evidence>
<feature type="transmembrane region" description="Helical" evidence="1">
    <location>
        <begin position="46"/>
        <end position="67"/>
    </location>
</feature>
<sequence length="171" mass="19274">MTTRDLFIIILRIIGLFFFKDLVISSAGVMPLLSSFGLTDDPSLRLMALMSVVVGIGIYIVLLYFFIYRAEWLVDKLRLTEGIPNVLPLAIHRSTVLSIAIVVIGGLILSTEIPNLCRLLFMYAQERNIGERNSDISDYLLLTIVKAVIGVILINKQRQLVAFIEARRKHL</sequence>
<reference evidence="2 3" key="1">
    <citation type="submission" date="2020-05" db="EMBL/GenBank/DDBJ databases">
        <title>Hymenobacter terrestris sp. nov. and Hymenobacter lapidiphilus sp. nov., isolated from regoliths in Antarctica.</title>
        <authorList>
            <person name="Sedlacek I."/>
            <person name="Pantucek R."/>
            <person name="Zeman M."/>
            <person name="Holochova P."/>
            <person name="Kralova S."/>
            <person name="Stankova E."/>
            <person name="Sedo O."/>
            <person name="Micenkova L."/>
            <person name="Svec P."/>
            <person name="Gupta V."/>
            <person name="Sood U."/>
            <person name="Korpole U.S."/>
            <person name="Lal R."/>
        </authorList>
    </citation>
    <scope>NUCLEOTIDE SEQUENCE [LARGE SCALE GENOMIC DNA]</scope>
    <source>
        <strain evidence="2 3">P5252</strain>
    </source>
</reference>
<organism evidence="2 3">
    <name type="scientific">Hymenobacter terrestris</name>
    <dbReference type="NCBI Taxonomy" id="2748310"/>
    <lineage>
        <taxon>Bacteria</taxon>
        <taxon>Pseudomonadati</taxon>
        <taxon>Bacteroidota</taxon>
        <taxon>Cytophagia</taxon>
        <taxon>Cytophagales</taxon>
        <taxon>Hymenobacteraceae</taxon>
        <taxon>Hymenobacter</taxon>
    </lineage>
</organism>
<comment type="caution">
    <text evidence="2">The sequence shown here is derived from an EMBL/GenBank/DDBJ whole genome shotgun (WGS) entry which is preliminary data.</text>
</comment>
<keyword evidence="1" id="KW-0812">Transmembrane</keyword>
<evidence type="ECO:0000313" key="3">
    <source>
        <dbReference type="Proteomes" id="UP000626554"/>
    </source>
</evidence>
<dbReference type="Proteomes" id="UP000626554">
    <property type="component" value="Unassembled WGS sequence"/>
</dbReference>
<proteinExistence type="predicted"/>
<dbReference type="RefSeq" id="WP_176899810.1">
    <property type="nucleotide sequence ID" value="NZ_JABKAV010000022.1"/>
</dbReference>
<evidence type="ECO:0000256" key="1">
    <source>
        <dbReference type="SAM" id="Phobius"/>
    </source>
</evidence>
<gene>
    <name evidence="2" type="ORF">HW556_09630</name>
</gene>